<comment type="caution">
    <text evidence="1">The sequence shown here is derived from an EMBL/GenBank/DDBJ whole genome shotgun (WGS) entry which is preliminary data.</text>
</comment>
<gene>
    <name evidence="1" type="ORF">QU38_02755</name>
</gene>
<dbReference type="EMBL" id="JXIG01000578">
    <property type="protein sequence ID" value="KIU00927.1"/>
    <property type="molecule type" value="Genomic_DNA"/>
</dbReference>
<feature type="non-terminal residue" evidence="1">
    <location>
        <position position="225"/>
    </location>
</feature>
<sequence length="225" mass="24963">AHEVIRKRIVFALRVAAGRVAPAALEGVSLNLGNIELFLRAMLRSIRGNPDIKTFLGNITGGNTRLILELITSFCGSPNVESERIVKIEADNKKYLVPIHEFTKHALLGEYAYYNATSSLVACNVFDVSLADKREHFLSSLLIGYLTSPAGLQNSDGFVPGTVVSAEMMRLGFVESQIRTALRRLAEHRLIETPHAHFREIAVTDDEVVDSYHFRATSVGVYHIR</sequence>
<reference evidence="1 2" key="1">
    <citation type="submission" date="2015-01" db="EMBL/GenBank/DDBJ databases">
        <title>Characterization of Swiss Staphylococcus aureus strains involved in food poisoning.</title>
        <authorList>
            <person name="Crovadore J."/>
            <person name="Chablais R."/>
            <person name="Tonacini J."/>
            <person name="Schnyder B."/>
            <person name="Lefort F."/>
        </authorList>
    </citation>
    <scope>NUCLEOTIDE SEQUENCE [LARGE SCALE GENOMIC DNA]</scope>
    <source>
        <strain evidence="1 2">SA-120</strain>
    </source>
</reference>
<feature type="non-terminal residue" evidence="1">
    <location>
        <position position="1"/>
    </location>
</feature>
<proteinExistence type="predicted"/>
<dbReference type="RefSeq" id="WP_044122000.1">
    <property type="nucleotide sequence ID" value="NZ_JXIG01000578.1"/>
</dbReference>
<accession>A0AA40JPD9</accession>
<name>A0AA40JPD9_STAAU</name>
<dbReference type="AlphaFoldDB" id="A0AA40JPD9"/>
<protein>
    <submittedName>
        <fullName evidence="1">Uncharacterized protein</fullName>
    </submittedName>
</protein>
<organism evidence="1 2">
    <name type="scientific">Staphylococcus aureus</name>
    <dbReference type="NCBI Taxonomy" id="1280"/>
    <lineage>
        <taxon>Bacteria</taxon>
        <taxon>Bacillati</taxon>
        <taxon>Bacillota</taxon>
        <taxon>Bacilli</taxon>
        <taxon>Bacillales</taxon>
        <taxon>Staphylococcaceae</taxon>
        <taxon>Staphylococcus</taxon>
    </lineage>
</organism>
<dbReference type="Proteomes" id="UP000032274">
    <property type="component" value="Unassembled WGS sequence"/>
</dbReference>
<evidence type="ECO:0000313" key="2">
    <source>
        <dbReference type="Proteomes" id="UP000032274"/>
    </source>
</evidence>
<evidence type="ECO:0000313" key="1">
    <source>
        <dbReference type="EMBL" id="KIU00927.1"/>
    </source>
</evidence>